<gene>
    <name evidence="10" type="ORF">EV356DRAFT_506725</name>
</gene>
<dbReference type="OrthoDB" id="437at2759"/>
<evidence type="ECO:0000256" key="4">
    <source>
        <dbReference type="ARBA" id="ARBA00022547"/>
    </source>
</evidence>
<keyword evidence="11" id="KW-1185">Reference proteome</keyword>
<keyword evidence="6" id="KW-0406">Ion transport</keyword>
<evidence type="ECO:0000256" key="7">
    <source>
        <dbReference type="ARBA" id="ARBA00023128"/>
    </source>
</evidence>
<keyword evidence="5" id="KW-0375">Hydrogen ion transport</keyword>
<keyword evidence="8" id="KW-0472">Membrane</keyword>
<evidence type="ECO:0000256" key="8">
    <source>
        <dbReference type="ARBA" id="ARBA00023136"/>
    </source>
</evidence>
<keyword evidence="4" id="KW-0138">CF(0)</keyword>
<dbReference type="Pfam" id="PF04718">
    <property type="entry name" value="ATP-synt_G"/>
    <property type="match status" value="1"/>
</dbReference>
<dbReference type="InterPro" id="IPR006808">
    <property type="entry name" value="ATP_synth_F0_gsu_mt"/>
</dbReference>
<proteinExistence type="inferred from homology"/>
<dbReference type="EMBL" id="ML991824">
    <property type="protein sequence ID" value="KAF2231682.1"/>
    <property type="molecule type" value="Genomic_DNA"/>
</dbReference>
<keyword evidence="7" id="KW-0496">Mitochondrion</keyword>
<evidence type="ECO:0000256" key="5">
    <source>
        <dbReference type="ARBA" id="ARBA00022781"/>
    </source>
</evidence>
<evidence type="ECO:0000313" key="11">
    <source>
        <dbReference type="Proteomes" id="UP000800092"/>
    </source>
</evidence>
<dbReference type="AlphaFoldDB" id="A0A6A6H127"/>
<organism evidence="10 11">
    <name type="scientific">Viridothelium virens</name>
    <name type="common">Speckled blister lichen</name>
    <name type="synonym">Trypethelium virens</name>
    <dbReference type="NCBI Taxonomy" id="1048519"/>
    <lineage>
        <taxon>Eukaryota</taxon>
        <taxon>Fungi</taxon>
        <taxon>Dikarya</taxon>
        <taxon>Ascomycota</taxon>
        <taxon>Pezizomycotina</taxon>
        <taxon>Dothideomycetes</taxon>
        <taxon>Dothideomycetes incertae sedis</taxon>
        <taxon>Trypetheliales</taxon>
        <taxon>Trypetheliaceae</taxon>
        <taxon>Viridothelium</taxon>
    </lineage>
</organism>
<evidence type="ECO:0000256" key="3">
    <source>
        <dbReference type="ARBA" id="ARBA00022448"/>
    </source>
</evidence>
<evidence type="ECO:0000256" key="9">
    <source>
        <dbReference type="ARBA" id="ARBA00023310"/>
    </source>
</evidence>
<dbReference type="GO" id="GO:0015986">
    <property type="term" value="P:proton motive force-driven ATP synthesis"/>
    <property type="evidence" value="ECO:0007669"/>
    <property type="project" value="InterPro"/>
</dbReference>
<comment type="similarity">
    <text evidence="2">Belongs to the ATPase g subunit family.</text>
</comment>
<dbReference type="GO" id="GO:0031966">
    <property type="term" value="C:mitochondrial membrane"/>
    <property type="evidence" value="ECO:0007669"/>
    <property type="project" value="UniProtKB-SubCell"/>
</dbReference>
<accession>A0A6A6H127</accession>
<dbReference type="Proteomes" id="UP000800092">
    <property type="component" value="Unassembled WGS sequence"/>
</dbReference>
<sequence>MLLAASRMVLRRQAWISRRALFRNASTTSEAANAASSGATKAKDSASEAASKASAGLSRVTSSAGPALRNATEAAGNAVNSVGGRTGNAIGFVTSLIGPTTYWARVGGELAKLVFEGQRMQPPNVATFQSYYQPLINRLRNPSTIFAQTANQAGSMSPQSVLQQIRNIDTKTVVTLGVISAEVLGFFKVGEILGRFKLVGYRSNGGHGEHH</sequence>
<protein>
    <submittedName>
        <fullName evidence="10">Putative mitochondrial F1F0-ATP synthase g subunit</fullName>
    </submittedName>
</protein>
<reference evidence="10" key="1">
    <citation type="journal article" date="2020" name="Stud. Mycol.">
        <title>101 Dothideomycetes genomes: a test case for predicting lifestyles and emergence of pathogens.</title>
        <authorList>
            <person name="Haridas S."/>
            <person name="Albert R."/>
            <person name="Binder M."/>
            <person name="Bloem J."/>
            <person name="Labutti K."/>
            <person name="Salamov A."/>
            <person name="Andreopoulos B."/>
            <person name="Baker S."/>
            <person name="Barry K."/>
            <person name="Bills G."/>
            <person name="Bluhm B."/>
            <person name="Cannon C."/>
            <person name="Castanera R."/>
            <person name="Culley D."/>
            <person name="Daum C."/>
            <person name="Ezra D."/>
            <person name="Gonzalez J."/>
            <person name="Henrissat B."/>
            <person name="Kuo A."/>
            <person name="Liang C."/>
            <person name="Lipzen A."/>
            <person name="Lutzoni F."/>
            <person name="Magnuson J."/>
            <person name="Mondo S."/>
            <person name="Nolan M."/>
            <person name="Ohm R."/>
            <person name="Pangilinan J."/>
            <person name="Park H.-J."/>
            <person name="Ramirez L."/>
            <person name="Alfaro M."/>
            <person name="Sun H."/>
            <person name="Tritt A."/>
            <person name="Yoshinaga Y."/>
            <person name="Zwiers L.-H."/>
            <person name="Turgeon B."/>
            <person name="Goodwin S."/>
            <person name="Spatafora J."/>
            <person name="Crous P."/>
            <person name="Grigoriev I."/>
        </authorList>
    </citation>
    <scope>NUCLEOTIDE SEQUENCE</scope>
    <source>
        <strain evidence="10">Tuck. ex Michener</strain>
    </source>
</reference>
<name>A0A6A6H127_VIRVR</name>
<evidence type="ECO:0000256" key="6">
    <source>
        <dbReference type="ARBA" id="ARBA00023065"/>
    </source>
</evidence>
<evidence type="ECO:0000256" key="1">
    <source>
        <dbReference type="ARBA" id="ARBA00004325"/>
    </source>
</evidence>
<evidence type="ECO:0000313" key="10">
    <source>
        <dbReference type="EMBL" id="KAF2231682.1"/>
    </source>
</evidence>
<comment type="subcellular location">
    <subcellularLocation>
        <location evidence="1">Mitochondrion membrane</location>
    </subcellularLocation>
</comment>
<dbReference type="GO" id="GO:0015078">
    <property type="term" value="F:proton transmembrane transporter activity"/>
    <property type="evidence" value="ECO:0007669"/>
    <property type="project" value="InterPro"/>
</dbReference>
<keyword evidence="3" id="KW-0813">Transport</keyword>
<keyword evidence="9" id="KW-0066">ATP synthesis</keyword>
<dbReference type="GO" id="GO:0045259">
    <property type="term" value="C:proton-transporting ATP synthase complex"/>
    <property type="evidence" value="ECO:0007669"/>
    <property type="project" value="UniProtKB-KW"/>
</dbReference>
<evidence type="ECO:0000256" key="2">
    <source>
        <dbReference type="ARBA" id="ARBA00005699"/>
    </source>
</evidence>